<dbReference type="EMBL" id="JAEFCI010005323">
    <property type="protein sequence ID" value="KAG5460367.1"/>
    <property type="molecule type" value="Genomic_DNA"/>
</dbReference>
<feature type="transmembrane region" description="Helical" evidence="7">
    <location>
        <begin position="137"/>
        <end position="155"/>
    </location>
</feature>
<evidence type="ECO:0000256" key="5">
    <source>
        <dbReference type="PROSITE-ProRule" id="PRU00205"/>
    </source>
</evidence>
<dbReference type="AlphaFoldDB" id="A0A8H7ZWA4"/>
<feature type="compositionally biased region" description="Low complexity" evidence="6">
    <location>
        <begin position="30"/>
        <end position="39"/>
    </location>
</feature>
<feature type="compositionally biased region" description="Basic residues" evidence="6">
    <location>
        <begin position="11"/>
        <end position="20"/>
    </location>
</feature>
<feature type="transmembrane region" description="Helical" evidence="7">
    <location>
        <begin position="368"/>
        <end position="389"/>
    </location>
</feature>
<gene>
    <name evidence="9" type="ORF">BJ554DRAFT_7594</name>
</gene>
<organism evidence="9 10">
    <name type="scientific">Olpidium bornovanus</name>
    <dbReference type="NCBI Taxonomy" id="278681"/>
    <lineage>
        <taxon>Eukaryota</taxon>
        <taxon>Fungi</taxon>
        <taxon>Fungi incertae sedis</taxon>
        <taxon>Olpidiomycota</taxon>
        <taxon>Olpidiomycotina</taxon>
        <taxon>Olpidiomycetes</taxon>
        <taxon>Olpidiales</taxon>
        <taxon>Olpidiaceae</taxon>
        <taxon>Olpidium</taxon>
    </lineage>
</organism>
<evidence type="ECO:0000259" key="8">
    <source>
        <dbReference type="PROSITE" id="PS50922"/>
    </source>
</evidence>
<dbReference type="PANTHER" id="PTHR13439:SF0">
    <property type="entry name" value="TOPOISOMERASE I DAMAGE AFFECTED PROTEIN 4"/>
    <property type="match status" value="1"/>
</dbReference>
<dbReference type="Proteomes" id="UP000673691">
    <property type="component" value="Unassembled WGS sequence"/>
</dbReference>
<feature type="transmembrane region" description="Helical" evidence="7">
    <location>
        <begin position="167"/>
        <end position="188"/>
    </location>
</feature>
<dbReference type="GO" id="GO:0055088">
    <property type="term" value="P:lipid homeostasis"/>
    <property type="evidence" value="ECO:0007669"/>
    <property type="project" value="TreeGrafter"/>
</dbReference>
<feature type="non-terminal residue" evidence="9">
    <location>
        <position position="1"/>
    </location>
</feature>
<keyword evidence="4 5" id="KW-0472">Membrane</keyword>
<protein>
    <submittedName>
        <fullName evidence="9">TLC domain-containing protein</fullName>
    </submittedName>
</protein>
<dbReference type="PROSITE" id="PS50922">
    <property type="entry name" value="TLC"/>
    <property type="match status" value="1"/>
</dbReference>
<dbReference type="GO" id="GO:0005783">
    <property type="term" value="C:endoplasmic reticulum"/>
    <property type="evidence" value="ECO:0007669"/>
    <property type="project" value="TreeGrafter"/>
</dbReference>
<dbReference type="InterPro" id="IPR006634">
    <property type="entry name" value="TLC-dom"/>
</dbReference>
<comment type="caution">
    <text evidence="9">The sequence shown here is derived from an EMBL/GenBank/DDBJ whole genome shotgun (WGS) entry which is preliminary data.</text>
</comment>
<feature type="transmembrane region" description="Helical" evidence="7">
    <location>
        <begin position="337"/>
        <end position="356"/>
    </location>
</feature>
<feature type="transmembrane region" description="Helical" evidence="7">
    <location>
        <begin position="95"/>
        <end position="116"/>
    </location>
</feature>
<feature type="domain" description="TLC" evidence="8">
    <location>
        <begin position="130"/>
        <end position="445"/>
    </location>
</feature>
<name>A0A8H7ZWA4_9FUNG</name>
<dbReference type="Pfam" id="PF03798">
    <property type="entry name" value="TRAM_LAG1_CLN8"/>
    <property type="match status" value="1"/>
</dbReference>
<evidence type="ECO:0000256" key="6">
    <source>
        <dbReference type="SAM" id="MobiDB-lite"/>
    </source>
</evidence>
<accession>A0A8H7ZWA4</accession>
<feature type="transmembrane region" description="Helical" evidence="7">
    <location>
        <begin position="409"/>
        <end position="433"/>
    </location>
</feature>
<dbReference type="OrthoDB" id="10266980at2759"/>
<evidence type="ECO:0000313" key="9">
    <source>
        <dbReference type="EMBL" id="KAG5460367.1"/>
    </source>
</evidence>
<evidence type="ECO:0000313" key="10">
    <source>
        <dbReference type="Proteomes" id="UP000673691"/>
    </source>
</evidence>
<comment type="subcellular location">
    <subcellularLocation>
        <location evidence="1">Membrane</location>
        <topology evidence="1">Multi-pass membrane protein</topology>
    </subcellularLocation>
</comment>
<evidence type="ECO:0000256" key="1">
    <source>
        <dbReference type="ARBA" id="ARBA00004141"/>
    </source>
</evidence>
<dbReference type="InterPro" id="IPR050846">
    <property type="entry name" value="TLCD"/>
</dbReference>
<feature type="region of interest" description="Disordered" evidence="6">
    <location>
        <begin position="1"/>
        <end position="52"/>
    </location>
</feature>
<reference evidence="9 10" key="1">
    <citation type="journal article" name="Sci. Rep.">
        <title>Genome-scale phylogenetic analyses confirm Olpidium as the closest living zoosporic fungus to the non-flagellated, terrestrial fungi.</title>
        <authorList>
            <person name="Chang Y."/>
            <person name="Rochon D."/>
            <person name="Sekimoto S."/>
            <person name="Wang Y."/>
            <person name="Chovatia M."/>
            <person name="Sandor L."/>
            <person name="Salamov A."/>
            <person name="Grigoriev I.V."/>
            <person name="Stajich J.E."/>
            <person name="Spatafora J.W."/>
        </authorList>
    </citation>
    <scope>NUCLEOTIDE SEQUENCE [LARGE SCALE GENOMIC DNA]</scope>
    <source>
        <strain evidence="9">S191</strain>
    </source>
</reference>
<keyword evidence="3 7" id="KW-1133">Transmembrane helix</keyword>
<keyword evidence="2 5" id="KW-0812">Transmembrane</keyword>
<evidence type="ECO:0000256" key="3">
    <source>
        <dbReference type="ARBA" id="ARBA00022989"/>
    </source>
</evidence>
<dbReference type="SMART" id="SM00724">
    <property type="entry name" value="TLC"/>
    <property type="match status" value="1"/>
</dbReference>
<evidence type="ECO:0000256" key="2">
    <source>
        <dbReference type="ARBA" id="ARBA00022692"/>
    </source>
</evidence>
<sequence>TPSPGREQNERRRRHDRRTRTPPPAPRPAEPAASPSPSSSTPPAPPLRSANNPDSAMFALVRRFFSEPLLSPETSEAVQAAYLRPLHLSKLADHFHVVLASSLACVFLRAASGLLCPILCPRTYPRLTGPQKRNWDIRVVSMVHCLLIVWGALQVRENPKLKQDRVFGYDFVAGCVFLGVGGGLSNPITAASSSRRREPVLCPGTGLGICCAVEHLACCTRGANPFLRDKRNVYSVATGYFLWDAIVTLCRIKENGVGFFLHGAACFFVFIFAFVRFPAGSADPRRVCATRLTWSSRIFPDDTRNRFSCIVSSMTLLSSLAYRRHRSIKISTFLPDGAAFLMFELSTPFLNINWFMDKMGMAGSLLQLINGIVLLTAFFCARIVFGFVASWQTYENASKPVSVEATKPLVPTFLIVLYTVANLLLNGLNIYWFGMMIKALRKRFNSKSTKANITNEGLKKLDSKISVTLTEVDDEINKKQL</sequence>
<keyword evidence="10" id="KW-1185">Reference proteome</keyword>
<feature type="transmembrane region" description="Helical" evidence="7">
    <location>
        <begin position="259"/>
        <end position="277"/>
    </location>
</feature>
<evidence type="ECO:0000256" key="7">
    <source>
        <dbReference type="SAM" id="Phobius"/>
    </source>
</evidence>
<dbReference type="GO" id="GO:0016020">
    <property type="term" value="C:membrane"/>
    <property type="evidence" value="ECO:0007669"/>
    <property type="project" value="UniProtKB-SubCell"/>
</dbReference>
<evidence type="ECO:0000256" key="4">
    <source>
        <dbReference type="ARBA" id="ARBA00023136"/>
    </source>
</evidence>
<dbReference type="PANTHER" id="PTHR13439">
    <property type="entry name" value="CT120 PROTEIN"/>
    <property type="match status" value="1"/>
</dbReference>
<proteinExistence type="predicted"/>